<accession>A0A420G788</accession>
<dbReference type="PROSITE" id="PS51257">
    <property type="entry name" value="PROKAR_LIPOPROTEIN"/>
    <property type="match status" value="1"/>
</dbReference>
<proteinExistence type="predicted"/>
<evidence type="ECO:0000313" key="2">
    <source>
        <dbReference type="EMBL" id="RKF41059.1"/>
    </source>
</evidence>
<keyword evidence="1" id="KW-0732">Signal</keyword>
<organism evidence="2 3">
    <name type="scientific">Sphingobacterium siyangense</name>
    <dbReference type="NCBI Taxonomy" id="459529"/>
    <lineage>
        <taxon>Bacteria</taxon>
        <taxon>Pseudomonadati</taxon>
        <taxon>Bacteroidota</taxon>
        <taxon>Sphingobacteriia</taxon>
        <taxon>Sphingobacteriales</taxon>
        <taxon>Sphingobacteriaceae</taxon>
        <taxon>Sphingobacterium</taxon>
    </lineage>
</organism>
<dbReference type="AlphaFoldDB" id="A0A420G788"/>
<evidence type="ECO:0000256" key="1">
    <source>
        <dbReference type="SAM" id="SignalP"/>
    </source>
</evidence>
<dbReference type="Proteomes" id="UP000286402">
    <property type="component" value="Unassembled WGS sequence"/>
</dbReference>
<name>A0A420G788_9SPHI</name>
<gene>
    <name evidence="2" type="ORF">BCY89_21825</name>
</gene>
<feature type="chain" id="PRO_5019089923" description="YD repeat-containing protein" evidence="1">
    <location>
        <begin position="26"/>
        <end position="1068"/>
    </location>
</feature>
<sequence length="1068" mass="119988">MRILRYFGSLALLLVLGCFSGQVLAQNKGYEPTFLSPNASSLLSYNQSIINGYTGQINLSVPIWHIESKGLSLKLSLGYNSGGNKVEDIASWVGLGWSLSGLPMISRQVRGLPDEEPRGYIEGYQGGTMQYYVNNFEGSAIYTNFKTSTAAYPIDTEADVFYLSINNFSGRFFYDQMSNRFLTEEVTDIKIVYDRNTNSFTVTDDSGIIYTFSVGETSQLDGTGPGKPTLNSWLPSKIENSTKTSSIQIDYTLENQLSYRIGPNVKYIQFGPNYNSNLSDNFSFLTSTVKSFIPSVITFDGGKIKFIKNISEREDLAGAFSLNKVVISDTKDNIISQTDFKYSYRTGTGITIYRSNKWMFLDSVALSGSNGAFNHKYCFSYDVGPMPPSRISYAQDWWGYYNGAVTNTNLIGPSIVTVPGQINKLHIGGADRLVNEQYSQFGILKKVQYPTGGSSEYTYENNETADMKVPSSYDKHQLFLSAEEMWQDPEPVFPNQKSFVDHFTINNSYDPFLNNNQNGGVFLSADVTDLGVPAGTTGASIRIRGLSASNSNVSHLFYESFKNIYFPNGDYEIKAEFNQNPPNYMNFVCGLSWYTKKSLTTNKLGGLRIRETKDYSASGTIAFSKKYFYSYDRFGQKSSGKLFSGSDFNNVIDHVSRTQNNKQGINNYVEISASPSTQLISQNSSIVGYDRVYEVMTSHNDTTLVKYDYINIPDENSFTHPYPPAQSFAVQNGKVQQETVFLLKNNKLDSLQKTSNDYDLSPGDQVFYNLKRVDDDGIYGGALSASIEYPGYYPYTFTRLKCNLLNTVKTTYSPIGNTQSSTTNFYNALGDLIQSDQSLSTGRTTRYKYIYPADAVFTGANENARLWMISNNVVSKPVRTKKYEVNGSSEKLLEEHISYHKQYGTLSQNVFIEKAEILKPAEVSERITFPSYDKYGNLQEIKKQENPTVTYLWGYGGQYPIAEIRNATYAEVALVLTQAAIDNLNSSQTETSMETLIRAASDKLRSDSRLAKAMVTTYTYKPLVGMTSKMDARGITEYYNYDGMQRLQAIFDHLNNVNRSFDYHYRSN</sequence>
<comment type="caution">
    <text evidence="2">The sequence shown here is derived from an EMBL/GenBank/DDBJ whole genome shotgun (WGS) entry which is preliminary data.</text>
</comment>
<reference evidence="2 3" key="1">
    <citation type="submission" date="2016-07" db="EMBL/GenBank/DDBJ databases">
        <title>Genome analysis of Sphingobacterium siyangense T12B17.</title>
        <authorList>
            <person name="Xu D."/>
            <person name="Su Y."/>
            <person name="Zheng S."/>
        </authorList>
    </citation>
    <scope>NUCLEOTIDE SEQUENCE [LARGE SCALE GENOMIC DNA]</scope>
    <source>
        <strain evidence="2 3">T12B17</strain>
    </source>
</reference>
<keyword evidence="3" id="KW-1185">Reference proteome</keyword>
<evidence type="ECO:0000313" key="3">
    <source>
        <dbReference type="Proteomes" id="UP000286402"/>
    </source>
</evidence>
<feature type="signal peptide" evidence="1">
    <location>
        <begin position="1"/>
        <end position="25"/>
    </location>
</feature>
<evidence type="ECO:0008006" key="4">
    <source>
        <dbReference type="Google" id="ProtNLM"/>
    </source>
</evidence>
<dbReference type="RefSeq" id="WP_120333129.1">
    <property type="nucleotide sequence ID" value="NZ_MCAQ01000002.1"/>
</dbReference>
<dbReference type="EMBL" id="MCAQ01000002">
    <property type="protein sequence ID" value="RKF41059.1"/>
    <property type="molecule type" value="Genomic_DNA"/>
</dbReference>
<protein>
    <recommendedName>
        <fullName evidence="4">YD repeat-containing protein</fullName>
    </recommendedName>
</protein>